<dbReference type="Proteomes" id="UP000198688">
    <property type="component" value="Chromosome I"/>
</dbReference>
<sequence>MEPFSRRLESAASRLLPTLDRGLTKIAGTLGNFGGRFLEFLADSRSLSVLEKVFTNTAVALQNSSDGAFSLFRQLRRITGIGADFLPRIGTAVGDLLQNISDRLAKVNVRKAIEDGIQAAKDLYSDFKLVLSIGKKLGSVFSSIFGDDINTTFLNVIDEAAKSLDKFFKTAGAQEDIRLLKTTINDLARIFTRDLKAQLPDILSSIRILLPQAVSLFDSISRFGASLSPSLPLLSQVLVGIAEFVGSGLDAITDKLIKPLTKFGGGSEVATLTALFVAIGAVKGLSALAGLGDKLFGGPLGQIFDRFGKRGESPAKPWYVFVVNPSGGSSDVVPGGGAGRGRRILDTLKTADSGSRSIFLYEFGEYLGGLLPIVDLTGSVIDFGSHHCQVFRI</sequence>
<dbReference type="AlphaFoldDB" id="A0A1H1V575"/>
<proteinExistence type="predicted"/>
<keyword evidence="2" id="KW-1185">Reference proteome</keyword>
<evidence type="ECO:0008006" key="3">
    <source>
        <dbReference type="Google" id="ProtNLM"/>
    </source>
</evidence>
<gene>
    <name evidence="1" type="ORF">SAMN04489716_1632</name>
</gene>
<reference evidence="1 2" key="1">
    <citation type="submission" date="2016-10" db="EMBL/GenBank/DDBJ databases">
        <authorList>
            <person name="de Groot N.N."/>
        </authorList>
    </citation>
    <scope>NUCLEOTIDE SEQUENCE [LARGE SCALE GENOMIC DNA]</scope>
    <source>
        <strain evidence="1 2">DSM 43941</strain>
    </source>
</reference>
<protein>
    <recommendedName>
        <fullName evidence="3">Phage-related protein</fullName>
    </recommendedName>
</protein>
<accession>A0A1H1V575</accession>
<dbReference type="EMBL" id="LT629758">
    <property type="protein sequence ID" value="SDS79419.1"/>
    <property type="molecule type" value="Genomic_DNA"/>
</dbReference>
<name>A0A1H1V575_9ACTN</name>
<evidence type="ECO:0000313" key="1">
    <source>
        <dbReference type="EMBL" id="SDS79419.1"/>
    </source>
</evidence>
<organism evidence="1 2">
    <name type="scientific">Actinoplanes derwentensis</name>
    <dbReference type="NCBI Taxonomy" id="113562"/>
    <lineage>
        <taxon>Bacteria</taxon>
        <taxon>Bacillati</taxon>
        <taxon>Actinomycetota</taxon>
        <taxon>Actinomycetes</taxon>
        <taxon>Micromonosporales</taxon>
        <taxon>Micromonosporaceae</taxon>
        <taxon>Actinoplanes</taxon>
    </lineage>
</organism>
<evidence type="ECO:0000313" key="2">
    <source>
        <dbReference type="Proteomes" id="UP000198688"/>
    </source>
</evidence>